<dbReference type="PANTHER" id="PTHR18934">
    <property type="entry name" value="ATP-DEPENDENT RNA HELICASE"/>
    <property type="match status" value="1"/>
</dbReference>
<dbReference type="GO" id="GO:0005730">
    <property type="term" value="C:nucleolus"/>
    <property type="evidence" value="ECO:0007669"/>
    <property type="project" value="TreeGrafter"/>
</dbReference>
<dbReference type="Proteomes" id="UP001165080">
    <property type="component" value="Unassembled WGS sequence"/>
</dbReference>
<evidence type="ECO:0000256" key="6">
    <source>
        <dbReference type="ARBA" id="ARBA00047984"/>
    </source>
</evidence>
<feature type="compositionally biased region" description="Gly residues" evidence="7">
    <location>
        <begin position="144"/>
        <end position="168"/>
    </location>
</feature>
<name>A0A9W6BI40_9CHLO</name>
<protein>
    <recommendedName>
        <fullName evidence="1">RNA helicase</fullName>
        <ecNumber evidence="1">3.6.4.13</ecNumber>
    </recommendedName>
</protein>
<dbReference type="GO" id="GO:0016787">
    <property type="term" value="F:hydrolase activity"/>
    <property type="evidence" value="ECO:0007669"/>
    <property type="project" value="UniProtKB-KW"/>
</dbReference>
<evidence type="ECO:0000313" key="11">
    <source>
        <dbReference type="Proteomes" id="UP001165080"/>
    </source>
</evidence>
<feature type="region of interest" description="Disordered" evidence="7">
    <location>
        <begin position="1"/>
        <end position="41"/>
    </location>
</feature>
<keyword evidence="5" id="KW-0067">ATP-binding</keyword>
<evidence type="ECO:0000259" key="8">
    <source>
        <dbReference type="PROSITE" id="PS51192"/>
    </source>
</evidence>
<dbReference type="Pfam" id="PF00270">
    <property type="entry name" value="DEAD"/>
    <property type="match status" value="1"/>
</dbReference>
<dbReference type="PANTHER" id="PTHR18934:SF118">
    <property type="entry name" value="ATP-DEPENDENT RNA HELICASE DHX33"/>
    <property type="match status" value="1"/>
</dbReference>
<dbReference type="GO" id="GO:0045943">
    <property type="term" value="P:positive regulation of transcription by RNA polymerase I"/>
    <property type="evidence" value="ECO:0007669"/>
    <property type="project" value="TreeGrafter"/>
</dbReference>
<dbReference type="EMBL" id="BRXU01000006">
    <property type="protein sequence ID" value="GLC52479.1"/>
    <property type="molecule type" value="Genomic_DNA"/>
</dbReference>
<dbReference type="InterPro" id="IPR014001">
    <property type="entry name" value="Helicase_ATP-bd"/>
</dbReference>
<dbReference type="Pfam" id="PF21010">
    <property type="entry name" value="HA2_C"/>
    <property type="match status" value="1"/>
</dbReference>
<dbReference type="InterPro" id="IPR011545">
    <property type="entry name" value="DEAD/DEAH_box_helicase_dom"/>
</dbReference>
<dbReference type="PROSITE" id="PS51194">
    <property type="entry name" value="HELICASE_CTER"/>
    <property type="match status" value="1"/>
</dbReference>
<evidence type="ECO:0000256" key="7">
    <source>
        <dbReference type="SAM" id="MobiDB-lite"/>
    </source>
</evidence>
<dbReference type="GO" id="GO:0003724">
    <property type="term" value="F:RNA helicase activity"/>
    <property type="evidence" value="ECO:0007669"/>
    <property type="project" value="UniProtKB-EC"/>
</dbReference>
<dbReference type="Pfam" id="PF07717">
    <property type="entry name" value="OB_NTP_bind"/>
    <property type="match status" value="1"/>
</dbReference>
<feature type="compositionally biased region" description="Low complexity" evidence="7">
    <location>
        <begin position="92"/>
        <end position="108"/>
    </location>
</feature>
<evidence type="ECO:0000256" key="3">
    <source>
        <dbReference type="ARBA" id="ARBA00022801"/>
    </source>
</evidence>
<dbReference type="SMART" id="SM00847">
    <property type="entry name" value="HA2"/>
    <property type="match status" value="1"/>
</dbReference>
<dbReference type="SUPFAM" id="SSF52540">
    <property type="entry name" value="P-loop containing nucleoside triphosphate hydrolases"/>
    <property type="match status" value="1"/>
</dbReference>
<feature type="domain" description="Helicase C-terminal" evidence="9">
    <location>
        <begin position="318"/>
        <end position="507"/>
    </location>
</feature>
<keyword evidence="3" id="KW-0378">Hydrolase</keyword>
<dbReference type="Gene3D" id="3.40.50.300">
    <property type="entry name" value="P-loop containing nucleotide triphosphate hydrolases"/>
    <property type="match status" value="2"/>
</dbReference>
<keyword evidence="4" id="KW-0347">Helicase</keyword>
<dbReference type="PROSITE" id="PS51192">
    <property type="entry name" value="HELICASE_ATP_BIND_1"/>
    <property type="match status" value="1"/>
</dbReference>
<evidence type="ECO:0000256" key="1">
    <source>
        <dbReference type="ARBA" id="ARBA00012552"/>
    </source>
</evidence>
<gene>
    <name evidence="10" type="primary">PLEST003318</name>
    <name evidence="10" type="ORF">PLESTB_000633900</name>
</gene>
<dbReference type="InterPro" id="IPR027417">
    <property type="entry name" value="P-loop_NTPase"/>
</dbReference>
<dbReference type="InterPro" id="IPR048333">
    <property type="entry name" value="HA2_WH"/>
</dbReference>
<comment type="catalytic activity">
    <reaction evidence="6">
        <text>ATP + H2O = ADP + phosphate + H(+)</text>
        <dbReference type="Rhea" id="RHEA:13065"/>
        <dbReference type="ChEBI" id="CHEBI:15377"/>
        <dbReference type="ChEBI" id="CHEBI:15378"/>
        <dbReference type="ChEBI" id="CHEBI:30616"/>
        <dbReference type="ChEBI" id="CHEBI:43474"/>
        <dbReference type="ChEBI" id="CHEBI:456216"/>
        <dbReference type="EC" id="3.6.4.13"/>
    </reaction>
</comment>
<keyword evidence="11" id="KW-1185">Reference proteome</keyword>
<feature type="compositionally biased region" description="Basic and acidic residues" evidence="7">
    <location>
        <begin position="21"/>
        <end position="41"/>
    </location>
</feature>
<dbReference type="GO" id="GO:0005524">
    <property type="term" value="F:ATP binding"/>
    <property type="evidence" value="ECO:0007669"/>
    <property type="project" value="UniProtKB-KW"/>
</dbReference>
<dbReference type="AlphaFoldDB" id="A0A9W6BI40"/>
<evidence type="ECO:0000313" key="10">
    <source>
        <dbReference type="EMBL" id="GLC52479.1"/>
    </source>
</evidence>
<dbReference type="FunFam" id="3.40.50.300:FF:000767">
    <property type="entry name" value="Putative ATP-dependent RNA helicase DHX35"/>
    <property type="match status" value="1"/>
</dbReference>
<dbReference type="InterPro" id="IPR007502">
    <property type="entry name" value="Helicase-assoc_dom"/>
</dbReference>
<dbReference type="EC" id="3.6.4.13" evidence="1"/>
<evidence type="ECO:0000256" key="2">
    <source>
        <dbReference type="ARBA" id="ARBA00022741"/>
    </source>
</evidence>
<feature type="domain" description="Helicase ATP-binding" evidence="8">
    <location>
        <begin position="53"/>
        <end position="296"/>
    </location>
</feature>
<dbReference type="SMART" id="SM00487">
    <property type="entry name" value="DEXDc"/>
    <property type="match status" value="1"/>
</dbReference>
<proteinExistence type="predicted"/>
<keyword evidence="2" id="KW-0547">Nucleotide-binding</keyword>
<sequence length="785" mass="84282">MVATMKDIEDRPLAKKQRRNGKAEDGAAAAERRKQIDAERRQLPAWAARDKLLALLQEHRTLVLVGETGSGKTTQIPQFLLHARFGSQSKPAPGAATVKSAAATEASTPIQGPATDRAPSESHADGADRVPDGAPSSSGRDAGGDGLGGDGGGAVNGSGKPSGGGWGGAIAVTQPRRVAAMTVARRVAEEMGTKLGQKVGYAIRFEDVTSPSTRIKYMTDGLLLREALVDPALRRYRIVIIDEAHERTVHTDVLFGLLKGVQARRGDDFRLIIMSATLDAARFVDYFPGAVAALIRGRQFPVQVMYTAKPEDNYLDAAINATLQVHSEEGDGDILVFLTGQDEIDSAERLLKDRLASMQPCLGSGAGGDGDGSRPSRELLVLPIYAALPPEQQMKVFEPAPDGQRKAILATNIAETSITIPGVRYVIDTGHVKARDYNAKLGLESLAVVPVSQAQARQRSGRAGREGPGKAFRLYTEADFGGLEPTTPPEITRCNLGSVVLQLKAMGIEDVLGFDFMDPPPRAAILRSLELLFALGALDSSGRLTADVGDRLARLPVDPMFGRVLLAAADMGCGLEAVGVVAMVSTENVFHMPRQKEREWRAARLKFLAREGDHLTLLNVFRGYREISKENNKARTAWCSDNFINIRAMRKAEDIYEQLLRFLGPPAPPGLELPLASCGEDTTPLRRALTAGLFPHAAKLQPDGSYRVLATGRQVFLHPSSVLLDRKPDVLVFNELMHTSRTYARDAVTIEARWLPELAPAVFAAKASAAAAAVVPAAAAPPLRG</sequence>
<dbReference type="InterPro" id="IPR011709">
    <property type="entry name" value="DEAD-box_helicase_OB_fold"/>
</dbReference>
<organism evidence="10 11">
    <name type="scientific">Pleodorina starrii</name>
    <dbReference type="NCBI Taxonomy" id="330485"/>
    <lineage>
        <taxon>Eukaryota</taxon>
        <taxon>Viridiplantae</taxon>
        <taxon>Chlorophyta</taxon>
        <taxon>core chlorophytes</taxon>
        <taxon>Chlorophyceae</taxon>
        <taxon>CS clade</taxon>
        <taxon>Chlamydomonadales</taxon>
        <taxon>Volvocaceae</taxon>
        <taxon>Pleodorina</taxon>
    </lineage>
</organism>
<reference evidence="10 11" key="1">
    <citation type="journal article" date="2023" name="Commun. Biol.">
        <title>Reorganization of the ancestral sex-determining regions during the evolution of trioecy in Pleodorina starrii.</title>
        <authorList>
            <person name="Takahashi K."/>
            <person name="Suzuki S."/>
            <person name="Kawai-Toyooka H."/>
            <person name="Yamamoto K."/>
            <person name="Hamaji T."/>
            <person name="Ootsuki R."/>
            <person name="Yamaguchi H."/>
            <person name="Kawachi M."/>
            <person name="Higashiyama T."/>
            <person name="Nozaki H."/>
        </authorList>
    </citation>
    <scope>NUCLEOTIDE SEQUENCE [LARGE SCALE GENOMIC DNA]</scope>
    <source>
        <strain evidence="10 11">NIES-4479</strain>
    </source>
</reference>
<feature type="region of interest" description="Disordered" evidence="7">
    <location>
        <begin position="89"/>
        <end position="169"/>
    </location>
</feature>
<accession>A0A9W6BI40</accession>
<dbReference type="Pfam" id="PF04408">
    <property type="entry name" value="WHD_HA2"/>
    <property type="match status" value="1"/>
</dbReference>
<dbReference type="InterPro" id="IPR001650">
    <property type="entry name" value="Helicase_C-like"/>
</dbReference>
<dbReference type="CDD" id="cd18791">
    <property type="entry name" value="SF2_C_RHA"/>
    <property type="match status" value="1"/>
</dbReference>
<dbReference type="Gene3D" id="1.20.120.1080">
    <property type="match status" value="1"/>
</dbReference>
<dbReference type="Pfam" id="PF00271">
    <property type="entry name" value="Helicase_C"/>
    <property type="match status" value="1"/>
</dbReference>
<evidence type="ECO:0000259" key="9">
    <source>
        <dbReference type="PROSITE" id="PS51194"/>
    </source>
</evidence>
<evidence type="ECO:0000256" key="4">
    <source>
        <dbReference type="ARBA" id="ARBA00022806"/>
    </source>
</evidence>
<dbReference type="SMART" id="SM00490">
    <property type="entry name" value="HELICc"/>
    <property type="match status" value="1"/>
</dbReference>
<feature type="compositionally biased region" description="Basic and acidic residues" evidence="7">
    <location>
        <begin position="1"/>
        <end position="13"/>
    </location>
</feature>
<evidence type="ECO:0000256" key="5">
    <source>
        <dbReference type="ARBA" id="ARBA00022840"/>
    </source>
</evidence>
<comment type="caution">
    <text evidence="10">The sequence shown here is derived from an EMBL/GenBank/DDBJ whole genome shotgun (WGS) entry which is preliminary data.</text>
</comment>
<dbReference type="GO" id="GO:0003725">
    <property type="term" value="F:double-stranded RNA binding"/>
    <property type="evidence" value="ECO:0007669"/>
    <property type="project" value="TreeGrafter"/>
</dbReference>
<feature type="compositionally biased region" description="Basic and acidic residues" evidence="7">
    <location>
        <begin position="118"/>
        <end position="131"/>
    </location>
</feature>